<gene>
    <name evidence="2" type="ORF">METZ01_LOCUS71312</name>
</gene>
<dbReference type="EMBL" id="UINC01005015">
    <property type="protein sequence ID" value="SVA18458.1"/>
    <property type="molecule type" value="Genomic_DNA"/>
</dbReference>
<accession>A0A381TSI5</accession>
<name>A0A381TSI5_9ZZZZ</name>
<reference evidence="2" key="1">
    <citation type="submission" date="2018-05" db="EMBL/GenBank/DDBJ databases">
        <authorList>
            <person name="Lanie J.A."/>
            <person name="Ng W.-L."/>
            <person name="Kazmierczak K.M."/>
            <person name="Andrzejewski T.M."/>
            <person name="Davidsen T.M."/>
            <person name="Wayne K.J."/>
            <person name="Tettelin H."/>
            <person name="Glass J.I."/>
            <person name="Rusch D."/>
            <person name="Podicherti R."/>
            <person name="Tsui H.-C.T."/>
            <person name="Winkler M.E."/>
        </authorList>
    </citation>
    <scope>NUCLEOTIDE SEQUENCE</scope>
</reference>
<evidence type="ECO:0000313" key="2">
    <source>
        <dbReference type="EMBL" id="SVA18458.1"/>
    </source>
</evidence>
<dbReference type="AlphaFoldDB" id="A0A381TSI5"/>
<organism evidence="2">
    <name type="scientific">marine metagenome</name>
    <dbReference type="NCBI Taxonomy" id="408172"/>
    <lineage>
        <taxon>unclassified sequences</taxon>
        <taxon>metagenomes</taxon>
        <taxon>ecological metagenomes</taxon>
    </lineage>
</organism>
<protein>
    <submittedName>
        <fullName evidence="2">Uncharacterized protein</fullName>
    </submittedName>
</protein>
<proteinExistence type="predicted"/>
<feature type="region of interest" description="Disordered" evidence="1">
    <location>
        <begin position="1"/>
        <end position="44"/>
    </location>
</feature>
<sequence>MSDATGDPPGTNEPSDDLPPVEPDAEQRPEQRLTEAGTEVSGKLRTRRGSFFRARREGTSPVADVEVEAGPHWSEREAERQIRMFLLRLAGDRPLEHHDDPVDFARENDLLLLFGPDEEEAFAKLAVRFPEEIVAQWATLLAGGDRSEAFGPRSRAERRDEASIEQSIKLGVRKRALTVLGVALFATIGFLVIRSALEEAPVDRSDRALRFTTTSQNRDLGNPGDPDAPLTGGPPVAEPLLVVGLDHLVAVAVGEGAVEDRIRLSVDEGILPVPAGGVAASVFEHRGGQVALVGPGGWVEAACVRASVVTEVLRPLDVVLFGSSQGACPVALEGRPAVATCRGTDALILEIDIPQGEVDLVEGGIGWSEGIRISLEFTAPGWEELSLRGTIIVPSSAEAVAIPSFGGEPGDEVTVDLGEGRTGTCTLG</sequence>
<feature type="region of interest" description="Disordered" evidence="1">
    <location>
        <begin position="213"/>
        <end position="233"/>
    </location>
</feature>
<evidence type="ECO:0000256" key="1">
    <source>
        <dbReference type="SAM" id="MobiDB-lite"/>
    </source>
</evidence>